<proteinExistence type="inferred from homology"/>
<evidence type="ECO:0000313" key="6">
    <source>
        <dbReference type="Proteomes" id="UP000267654"/>
    </source>
</evidence>
<keyword evidence="2" id="KW-0808">Transferase</keyword>
<evidence type="ECO:0000256" key="3">
    <source>
        <dbReference type="ARBA" id="ARBA00022777"/>
    </source>
</evidence>
<organism evidence="5 6">
    <name type="scientific">Aerophobetes bacterium</name>
    <dbReference type="NCBI Taxonomy" id="2030807"/>
    <lineage>
        <taxon>Bacteria</taxon>
        <taxon>Candidatus Aerophobota</taxon>
    </lineage>
</organism>
<reference evidence="5 6" key="1">
    <citation type="submission" date="2018-06" db="EMBL/GenBank/DDBJ databases">
        <title>Extensive metabolic versatility and redundancy in microbially diverse, dynamic hydrothermal sediments.</title>
        <authorList>
            <person name="Dombrowski N."/>
            <person name="Teske A."/>
            <person name="Baker B.J."/>
        </authorList>
    </citation>
    <scope>NUCLEOTIDE SEQUENCE [LARGE SCALE GENOMIC DNA]</scope>
    <source>
        <strain evidence="5">B19_G9</strain>
    </source>
</reference>
<dbReference type="Proteomes" id="UP000267654">
    <property type="component" value="Unassembled WGS sequence"/>
</dbReference>
<dbReference type="GO" id="GO:0016301">
    <property type="term" value="F:kinase activity"/>
    <property type="evidence" value="ECO:0007669"/>
    <property type="project" value="UniProtKB-KW"/>
</dbReference>
<gene>
    <name evidence="5" type="ORF">DRI96_05630</name>
</gene>
<keyword evidence="3" id="KW-0418">Kinase</keyword>
<dbReference type="Pfam" id="PF00370">
    <property type="entry name" value="FGGY_N"/>
    <property type="match status" value="1"/>
</dbReference>
<dbReference type="AlphaFoldDB" id="A0A662DBT6"/>
<evidence type="ECO:0000256" key="2">
    <source>
        <dbReference type="ARBA" id="ARBA00022679"/>
    </source>
</evidence>
<dbReference type="InterPro" id="IPR050406">
    <property type="entry name" value="FGGY_Carb_Kinase"/>
</dbReference>
<comment type="similarity">
    <text evidence="1">Belongs to the FGGY kinase family.</text>
</comment>
<dbReference type="Gene3D" id="3.30.420.40">
    <property type="match status" value="1"/>
</dbReference>
<sequence length="168" mass="18221">MWDKEILREIGIDEGKLPPVYPCDDIVGKVTEKGSTVTGLKEGTPVVTGSVDANAAYLSAGVIDDGENALTMGSTACWGMAHTADKFIPGLICMPHIAYSRGWDLLLDAIGKLADEFPDKKFSLELCIKNTENLIKLAEKIDRQKLAEAQKSMKAENSIAVIQEVLKI</sequence>
<evidence type="ECO:0000256" key="1">
    <source>
        <dbReference type="ARBA" id="ARBA00009156"/>
    </source>
</evidence>
<dbReference type="InterPro" id="IPR043129">
    <property type="entry name" value="ATPase_NBD"/>
</dbReference>
<dbReference type="GO" id="GO:0005975">
    <property type="term" value="P:carbohydrate metabolic process"/>
    <property type="evidence" value="ECO:0007669"/>
    <property type="project" value="InterPro"/>
</dbReference>
<name>A0A662DBT6_UNCAE</name>
<dbReference type="SUPFAM" id="SSF53067">
    <property type="entry name" value="Actin-like ATPase domain"/>
    <property type="match status" value="1"/>
</dbReference>
<dbReference type="PANTHER" id="PTHR43095:SF5">
    <property type="entry name" value="XYLULOSE KINASE"/>
    <property type="match status" value="1"/>
</dbReference>
<dbReference type="PANTHER" id="PTHR43095">
    <property type="entry name" value="SUGAR KINASE"/>
    <property type="match status" value="1"/>
</dbReference>
<evidence type="ECO:0000259" key="4">
    <source>
        <dbReference type="Pfam" id="PF00370"/>
    </source>
</evidence>
<comment type="caution">
    <text evidence="5">The sequence shown here is derived from an EMBL/GenBank/DDBJ whole genome shotgun (WGS) entry which is preliminary data.</text>
</comment>
<protein>
    <recommendedName>
        <fullName evidence="4">Carbohydrate kinase FGGY N-terminal domain-containing protein</fullName>
    </recommendedName>
</protein>
<evidence type="ECO:0000313" key="5">
    <source>
        <dbReference type="EMBL" id="RLE11783.1"/>
    </source>
</evidence>
<dbReference type="EMBL" id="QMQB01000213">
    <property type="protein sequence ID" value="RLE11783.1"/>
    <property type="molecule type" value="Genomic_DNA"/>
</dbReference>
<feature type="domain" description="Carbohydrate kinase FGGY N-terminal" evidence="4">
    <location>
        <begin position="2"/>
        <end position="58"/>
    </location>
</feature>
<dbReference type="InterPro" id="IPR018484">
    <property type="entry name" value="FGGY_N"/>
</dbReference>
<accession>A0A662DBT6</accession>